<keyword evidence="2 3" id="KW-0694">RNA-binding</keyword>
<gene>
    <name evidence="5" type="ORF">RUM44_011969</name>
</gene>
<protein>
    <recommendedName>
        <fullName evidence="4">RRM domain-containing protein</fullName>
    </recommendedName>
</protein>
<dbReference type="InterPro" id="IPR035979">
    <property type="entry name" value="RBD_domain_sf"/>
</dbReference>
<accession>A0ABR1BEW8</accession>
<dbReference type="Proteomes" id="UP001359485">
    <property type="component" value="Unassembled WGS sequence"/>
</dbReference>
<keyword evidence="1" id="KW-0677">Repeat</keyword>
<evidence type="ECO:0000256" key="3">
    <source>
        <dbReference type="PROSITE-ProRule" id="PRU00176"/>
    </source>
</evidence>
<evidence type="ECO:0000259" key="4">
    <source>
        <dbReference type="PROSITE" id="PS50102"/>
    </source>
</evidence>
<dbReference type="SUPFAM" id="SSF54928">
    <property type="entry name" value="RNA-binding domain, RBD"/>
    <property type="match status" value="1"/>
</dbReference>
<dbReference type="SMART" id="SM00360">
    <property type="entry name" value="RRM"/>
    <property type="match status" value="2"/>
</dbReference>
<reference evidence="5 6" key="1">
    <citation type="submission" date="2023-09" db="EMBL/GenBank/DDBJ databases">
        <title>Genomes of two closely related lineages of the louse Polyplax serrata with different host specificities.</title>
        <authorList>
            <person name="Martinu J."/>
            <person name="Tarabai H."/>
            <person name="Stefka J."/>
            <person name="Hypsa V."/>
        </authorList>
    </citation>
    <scope>NUCLEOTIDE SEQUENCE [LARGE SCALE GENOMIC DNA]</scope>
    <source>
        <strain evidence="5">98ZLc_SE</strain>
    </source>
</reference>
<dbReference type="InterPro" id="IPR000504">
    <property type="entry name" value="RRM_dom"/>
</dbReference>
<feature type="domain" description="RRM" evidence="4">
    <location>
        <begin position="479"/>
        <end position="557"/>
    </location>
</feature>
<dbReference type="Pfam" id="PF00076">
    <property type="entry name" value="RRM_1"/>
    <property type="match status" value="2"/>
</dbReference>
<organism evidence="5 6">
    <name type="scientific">Polyplax serrata</name>
    <name type="common">Common mouse louse</name>
    <dbReference type="NCBI Taxonomy" id="468196"/>
    <lineage>
        <taxon>Eukaryota</taxon>
        <taxon>Metazoa</taxon>
        <taxon>Ecdysozoa</taxon>
        <taxon>Arthropoda</taxon>
        <taxon>Hexapoda</taxon>
        <taxon>Insecta</taxon>
        <taxon>Pterygota</taxon>
        <taxon>Neoptera</taxon>
        <taxon>Paraneoptera</taxon>
        <taxon>Psocodea</taxon>
        <taxon>Troctomorpha</taxon>
        <taxon>Phthiraptera</taxon>
        <taxon>Anoplura</taxon>
        <taxon>Polyplacidae</taxon>
        <taxon>Polyplax</taxon>
    </lineage>
</organism>
<name>A0ABR1BEW8_POLSC</name>
<dbReference type="InterPro" id="IPR012677">
    <property type="entry name" value="Nucleotide-bd_a/b_plait_sf"/>
</dbReference>
<proteinExistence type="predicted"/>
<evidence type="ECO:0000313" key="6">
    <source>
        <dbReference type="Proteomes" id="UP001359485"/>
    </source>
</evidence>
<evidence type="ECO:0000256" key="1">
    <source>
        <dbReference type="ARBA" id="ARBA00022737"/>
    </source>
</evidence>
<dbReference type="Gene3D" id="3.30.70.330">
    <property type="match status" value="2"/>
</dbReference>
<comment type="caution">
    <text evidence="5">The sequence shown here is derived from an EMBL/GenBank/DDBJ whole genome shotgun (WGS) entry which is preliminary data.</text>
</comment>
<evidence type="ECO:0000313" key="5">
    <source>
        <dbReference type="EMBL" id="KAK6640283.1"/>
    </source>
</evidence>
<sequence length="564" mass="60158">MLGKKYTESDVRNLFSPYGNIEECTVLRDTTGQSKGCAFVTYASKQSAINAIKAMHHSQTMDGCSSALVVKFADTQKEKDQKRLQQMQANLWNLTGVGMGHSQYLTGDSHCLAPASVLLQQLAGAASTPTPASVAPSLASLQQQLLMQSALNTPSLQSLALGLPGSTALNLQGSSGSSAADISPANLQNLATLANLSVASPAVNPMSVQNLVTLAAIQGSNGTSLQVSPSALQSLTSSTAGMGFRNLKRCRSLTDLHGNPTAYKIPNLVQEKSYQNSCLASLSLLNGYPRTKHPNDSTATFLRKLLRTERASPWRDRSIIQRPMAYPRVELKSKNSLFGYDLGPKKRFSITIPTKQKDEKDSCWSWGSAGGQQISSKTGFSLLDDPDEAFLEPRANSCMSSPSSRPLFYFPRSLGNGNGGGSPLSPVTLGSPVTNLATHNGTSLDAFASAYQSYSGFAGSGLPSVTSGAGKQIEGPDGANLFIYHLPQEFSDADLATTFHSFGNVISAKVFIDKMTNLSKCFGFVSYDNALSAQSAIQAMNGFQIGTKRLKVQLKRSKEASRPY</sequence>
<dbReference type="PROSITE" id="PS50102">
    <property type="entry name" value="RRM"/>
    <property type="match status" value="2"/>
</dbReference>
<feature type="domain" description="RRM" evidence="4">
    <location>
        <begin position="1"/>
        <end position="75"/>
    </location>
</feature>
<dbReference type="PANTHER" id="PTHR24012">
    <property type="entry name" value="RNA BINDING PROTEIN"/>
    <property type="match status" value="1"/>
</dbReference>
<keyword evidence="6" id="KW-1185">Reference proteome</keyword>
<evidence type="ECO:0000256" key="2">
    <source>
        <dbReference type="ARBA" id="ARBA00022884"/>
    </source>
</evidence>
<dbReference type="EMBL" id="JAWJWF010000001">
    <property type="protein sequence ID" value="KAK6640283.1"/>
    <property type="molecule type" value="Genomic_DNA"/>
</dbReference>